<sequence length="184" mass="21520">MNQMLCYEATKQFLEEINKWTVQYNVSPLSWNVAVKFLMARKFDVLRAIELFHSYRETRRKEGIVKLKPHEEPLRSEILSGKFTILNVRDPTGASIALFTARLHHPHKSVQHVVLQALFYLLDRAVDSFETQRNGLVFIYDMCGSNYANFELDLGKKVLNLLKLPFSSTDWRIPSTPLWRIYSI</sequence>
<evidence type="ECO:0000313" key="2">
    <source>
        <dbReference type="EMBL" id="PNI37895.1"/>
    </source>
</evidence>
<dbReference type="Gene3D" id="3.40.525.10">
    <property type="entry name" value="CRAL-TRIO lipid binding domain"/>
    <property type="match status" value="1"/>
</dbReference>
<name>A0A2J8KS99_PANTR</name>
<evidence type="ECO:0000259" key="1">
    <source>
        <dbReference type="SMART" id="SM01100"/>
    </source>
</evidence>
<reference evidence="2 3" key="1">
    <citation type="submission" date="2017-12" db="EMBL/GenBank/DDBJ databases">
        <title>High-resolution comparative analysis of great ape genomes.</title>
        <authorList>
            <person name="Pollen A."/>
            <person name="Hastie A."/>
            <person name="Hormozdiari F."/>
            <person name="Dougherty M."/>
            <person name="Liu R."/>
            <person name="Chaisson M."/>
            <person name="Hoppe E."/>
            <person name="Hill C."/>
            <person name="Pang A."/>
            <person name="Hillier L."/>
            <person name="Baker C."/>
            <person name="Armstrong J."/>
            <person name="Shendure J."/>
            <person name="Paten B."/>
            <person name="Wilson R."/>
            <person name="Chao H."/>
            <person name="Schneider V."/>
            <person name="Ventura M."/>
            <person name="Kronenberg Z."/>
            <person name="Murali S."/>
            <person name="Gordon D."/>
            <person name="Cantsilieris S."/>
            <person name="Munson K."/>
            <person name="Nelson B."/>
            <person name="Raja A."/>
            <person name="Underwood J."/>
            <person name="Diekhans M."/>
            <person name="Fiddes I."/>
            <person name="Haussler D."/>
            <person name="Eichler E."/>
        </authorList>
    </citation>
    <scope>NUCLEOTIDE SEQUENCE [LARGE SCALE GENOMIC DNA]</scope>
    <source>
        <strain evidence="2">Yerkes chimp pedigree #C0471</strain>
    </source>
</reference>
<dbReference type="InterPro" id="IPR036865">
    <property type="entry name" value="CRAL-TRIO_dom_sf"/>
</dbReference>
<dbReference type="Pfam" id="PF00650">
    <property type="entry name" value="CRAL_TRIO"/>
    <property type="match status" value="1"/>
</dbReference>
<dbReference type="AlphaFoldDB" id="A0A2J8KS99"/>
<dbReference type="SMART" id="SM01100">
    <property type="entry name" value="CRAL_TRIO_N"/>
    <property type="match status" value="1"/>
</dbReference>
<protein>
    <submittedName>
        <fullName evidence="2">PTPN9 isoform 6</fullName>
    </submittedName>
</protein>
<dbReference type="Proteomes" id="UP000236370">
    <property type="component" value="Unassembled WGS sequence"/>
</dbReference>
<dbReference type="PANTHER" id="PTHR10174:SF208">
    <property type="entry name" value="CRAL-TRIO DOMAIN-CONTAINING PROTEIN DDB_G0278031"/>
    <property type="match status" value="1"/>
</dbReference>
<evidence type="ECO:0000313" key="3">
    <source>
        <dbReference type="Proteomes" id="UP000236370"/>
    </source>
</evidence>
<proteinExistence type="predicted"/>
<dbReference type="CDD" id="cd00170">
    <property type="entry name" value="SEC14"/>
    <property type="match status" value="1"/>
</dbReference>
<feature type="domain" description="CRAL/TRIO N-terminal" evidence="1">
    <location>
        <begin position="30"/>
        <end position="55"/>
    </location>
</feature>
<dbReference type="PANTHER" id="PTHR10174">
    <property type="entry name" value="ALPHA-TOCOPHEROL TRANSFER PROTEIN-RELATED"/>
    <property type="match status" value="1"/>
</dbReference>
<accession>A0A2J8KS99</accession>
<dbReference type="SUPFAM" id="SSF52087">
    <property type="entry name" value="CRAL/TRIO domain"/>
    <property type="match status" value="1"/>
</dbReference>
<dbReference type="InterPro" id="IPR036273">
    <property type="entry name" value="CRAL/TRIO_N_dom_sf"/>
</dbReference>
<organism evidence="2 3">
    <name type="scientific">Pan troglodytes</name>
    <name type="common">Chimpanzee</name>
    <dbReference type="NCBI Taxonomy" id="9598"/>
    <lineage>
        <taxon>Eukaryota</taxon>
        <taxon>Metazoa</taxon>
        <taxon>Chordata</taxon>
        <taxon>Craniata</taxon>
        <taxon>Vertebrata</taxon>
        <taxon>Euteleostomi</taxon>
        <taxon>Mammalia</taxon>
        <taxon>Eutheria</taxon>
        <taxon>Euarchontoglires</taxon>
        <taxon>Primates</taxon>
        <taxon>Haplorrhini</taxon>
        <taxon>Catarrhini</taxon>
        <taxon>Hominidae</taxon>
        <taxon>Pan</taxon>
    </lineage>
</organism>
<dbReference type="InterPro" id="IPR001251">
    <property type="entry name" value="CRAL-TRIO_dom"/>
</dbReference>
<dbReference type="EMBL" id="NBAG03000345">
    <property type="protein sequence ID" value="PNI37895.1"/>
    <property type="molecule type" value="Genomic_DNA"/>
</dbReference>
<dbReference type="SUPFAM" id="SSF46938">
    <property type="entry name" value="CRAL/TRIO N-terminal domain"/>
    <property type="match status" value="1"/>
</dbReference>
<dbReference type="InterPro" id="IPR011074">
    <property type="entry name" value="CRAL/TRIO_N_dom"/>
</dbReference>
<comment type="caution">
    <text evidence="2">The sequence shown here is derived from an EMBL/GenBank/DDBJ whole genome shotgun (WGS) entry which is preliminary data.</text>
</comment>
<gene>
    <name evidence="2" type="ORF">CK820_G0036654</name>
</gene>